<proteinExistence type="predicted"/>
<organism evidence="2">
    <name type="scientific">Rhizophora mucronata</name>
    <name type="common">Asiatic mangrove</name>
    <dbReference type="NCBI Taxonomy" id="61149"/>
    <lineage>
        <taxon>Eukaryota</taxon>
        <taxon>Viridiplantae</taxon>
        <taxon>Streptophyta</taxon>
        <taxon>Embryophyta</taxon>
        <taxon>Tracheophyta</taxon>
        <taxon>Spermatophyta</taxon>
        <taxon>Magnoliopsida</taxon>
        <taxon>eudicotyledons</taxon>
        <taxon>Gunneridae</taxon>
        <taxon>Pentapetalae</taxon>
        <taxon>rosids</taxon>
        <taxon>fabids</taxon>
        <taxon>Malpighiales</taxon>
        <taxon>Rhizophoraceae</taxon>
        <taxon>Rhizophora</taxon>
    </lineage>
</organism>
<accession>A0A2P2K1K9</accession>
<dbReference type="AlphaFoldDB" id="A0A2P2K1K9"/>
<dbReference type="EMBL" id="GGEC01019119">
    <property type="protein sequence ID" value="MBW99602.1"/>
    <property type="molecule type" value="Transcribed_RNA"/>
</dbReference>
<evidence type="ECO:0000313" key="2">
    <source>
        <dbReference type="EMBL" id="MBW99602.1"/>
    </source>
</evidence>
<name>A0A2P2K1K9_RHIMU</name>
<feature type="region of interest" description="Disordered" evidence="1">
    <location>
        <begin position="25"/>
        <end position="59"/>
    </location>
</feature>
<protein>
    <submittedName>
        <fullName evidence="2">Mitochondrial import inner membrane translocase subunit tim16-like</fullName>
    </submittedName>
</protein>
<feature type="compositionally biased region" description="Basic residues" evidence="1">
    <location>
        <begin position="25"/>
        <end position="42"/>
    </location>
</feature>
<reference evidence="2" key="1">
    <citation type="submission" date="2018-02" db="EMBL/GenBank/DDBJ databases">
        <title>Rhizophora mucronata_Transcriptome.</title>
        <authorList>
            <person name="Meera S.P."/>
            <person name="Sreeshan A."/>
            <person name="Augustine A."/>
        </authorList>
    </citation>
    <scope>NUCLEOTIDE SEQUENCE</scope>
    <source>
        <tissue evidence="2">Leaf</tissue>
    </source>
</reference>
<evidence type="ECO:0000256" key="1">
    <source>
        <dbReference type="SAM" id="MobiDB-lite"/>
    </source>
</evidence>
<sequence>MLSYFYTKEPSRLSAFHEQFSTVVRSKRTKSNKNKNATKKQTKHLEKLKREANFPHRQT</sequence>
<feature type="compositionally biased region" description="Basic and acidic residues" evidence="1">
    <location>
        <begin position="43"/>
        <end position="59"/>
    </location>
</feature>